<name>W0P0J8_BUCMP</name>
<dbReference type="NCBIfam" id="NF009438">
    <property type="entry name" value="PRK12797.1"/>
    <property type="match status" value="1"/>
</dbReference>
<accession>W0P0J8</accession>
<reference evidence="14 15" key="1">
    <citation type="journal article" date="2013" name="BMC Genomics">
        <title>Comparative analysis of genome sequences from four strains of the Buchnera aphidicola Mp endosymbion of the green peach aphid, Myzus persicae.</title>
        <authorList>
            <person name="Jiang Z."/>
            <person name="Jones D.H."/>
            <person name="Khuri S."/>
            <person name="Tsinoremas N.F."/>
            <person name="Wyss T."/>
            <person name="Jander G."/>
            <person name="Wilson A.C."/>
        </authorList>
    </citation>
    <scope>NUCLEOTIDE SEQUENCE [LARGE SCALE GENOMIC DNA]</scope>
    <source>
        <strain evidence="15">str. USDA (Myzus persicae)</strain>
    </source>
</reference>
<keyword evidence="8 13" id="KW-0653">Protein transport</keyword>
<comment type="function">
    <text evidence="1 13">Plays a role in the flagellum-specific transport system.</text>
</comment>
<dbReference type="PROSITE" id="PS01060">
    <property type="entry name" value="FLIP_1"/>
    <property type="match status" value="1"/>
</dbReference>
<dbReference type="HOGENOM" id="CLU_813433_0_0_6"/>
<dbReference type="InterPro" id="IPR005837">
    <property type="entry name" value="FliP"/>
</dbReference>
<dbReference type="GO" id="GO:0009425">
    <property type="term" value="C:bacterial-type flagellum basal body"/>
    <property type="evidence" value="ECO:0007669"/>
    <property type="project" value="UniProtKB-SubCell"/>
</dbReference>
<evidence type="ECO:0000256" key="1">
    <source>
        <dbReference type="ARBA" id="ARBA00003663"/>
    </source>
</evidence>
<dbReference type="PANTHER" id="PTHR30587:SF0">
    <property type="entry name" value="FLAGELLAR BIOSYNTHETIC PROTEIN FLIP"/>
    <property type="match status" value="1"/>
</dbReference>
<evidence type="ECO:0000256" key="13">
    <source>
        <dbReference type="RuleBase" id="RU362069"/>
    </source>
</evidence>
<dbReference type="PROSITE" id="PS01061">
    <property type="entry name" value="FLIP_2"/>
    <property type="match status" value="1"/>
</dbReference>
<evidence type="ECO:0000256" key="6">
    <source>
        <dbReference type="ARBA" id="ARBA00022692"/>
    </source>
</evidence>
<dbReference type="NCBIfam" id="TIGR01103">
    <property type="entry name" value="fliP"/>
    <property type="match status" value="1"/>
</dbReference>
<evidence type="ECO:0000256" key="7">
    <source>
        <dbReference type="ARBA" id="ARBA00022795"/>
    </source>
</evidence>
<keyword evidence="7 13" id="KW-1005">Bacterial flagellum biogenesis</keyword>
<evidence type="ECO:0000256" key="10">
    <source>
        <dbReference type="ARBA" id="ARBA00023136"/>
    </source>
</evidence>
<keyword evidence="5 13" id="KW-1003">Cell membrane</keyword>
<sequence>MEKNTSFQSLSSTFISIFDNEKFFQIISSLSQIILLILVLSWILKKISFFKVNNILSCMKVLDRLSVGPNESVVLIEIQKVKLVLGVTTRNITYLYRLSSILKDTSVHHTDDALLKKNICNYSLQNFFKISWKKKMFYRILPFLVFLFFCPTVHAEIPGVTSHILDDGGQTWSIPVQTLVLLTSLTFLPAFLLMMTSFTRIIIVFGLLRNALGTPYAPPNQILLGLALFLTFFIMSPTFDKIYKDTYIPFSQEKINMEDAIIKGSAPLKEFMLNQTRIPDLELFSKLAHIASYENKNEIPMRILLPAFITSELKTAFQIGFTIFIPFLIIDLVIASVLMALGMMMVPPATISLPFKLMLFVLVDGWQLLITSLAQSFNT</sequence>
<dbReference type="AlphaFoldDB" id="W0P0J8"/>
<evidence type="ECO:0000256" key="11">
    <source>
        <dbReference type="ARBA" id="ARBA00023143"/>
    </source>
</evidence>
<dbReference type="EMBL" id="CP002697">
    <property type="protein sequence ID" value="AHG60286.1"/>
    <property type="molecule type" value="Genomic_DNA"/>
</dbReference>
<evidence type="ECO:0000256" key="3">
    <source>
        <dbReference type="ARBA" id="ARBA00021714"/>
    </source>
</evidence>
<dbReference type="PANTHER" id="PTHR30587">
    <property type="entry name" value="FLAGELLAR BIOSYNTHETIC PROTEIN FLIP"/>
    <property type="match status" value="1"/>
</dbReference>
<keyword evidence="4 13" id="KW-0813">Transport</keyword>
<keyword evidence="6 13" id="KW-0812">Transmembrane</keyword>
<organism evidence="14 15">
    <name type="scientific">Buchnera aphidicola str. USDA</name>
    <name type="common">Myzus persicae</name>
    <dbReference type="NCBI Taxonomy" id="1009856"/>
    <lineage>
        <taxon>Bacteria</taxon>
        <taxon>Pseudomonadati</taxon>
        <taxon>Pseudomonadota</taxon>
        <taxon>Gammaproteobacteria</taxon>
        <taxon>Enterobacterales</taxon>
        <taxon>Erwiniaceae</taxon>
        <taxon>Buchnera</taxon>
    </lineage>
</organism>
<evidence type="ECO:0000313" key="15">
    <source>
        <dbReference type="Proteomes" id="UP000019087"/>
    </source>
</evidence>
<protein>
    <recommendedName>
        <fullName evidence="3 13">Flagellar biosynthetic protein FliP</fullName>
    </recommendedName>
</protein>
<keyword evidence="12 13" id="KW-1006">Bacterial flagellum protein export</keyword>
<dbReference type="GO" id="GO:0044781">
    <property type="term" value="P:bacterial-type flagellum organization"/>
    <property type="evidence" value="ECO:0007669"/>
    <property type="project" value="UniProtKB-UniRule"/>
</dbReference>
<dbReference type="PRINTS" id="PR01302">
    <property type="entry name" value="TYPE3IMPPROT"/>
</dbReference>
<dbReference type="NCBIfam" id="TIGR03500">
    <property type="entry name" value="FliO_TIGR"/>
    <property type="match status" value="1"/>
</dbReference>
<feature type="transmembrane region" description="Helical" evidence="13">
    <location>
        <begin position="220"/>
        <end position="239"/>
    </location>
</feature>
<evidence type="ECO:0000256" key="5">
    <source>
        <dbReference type="ARBA" id="ARBA00022475"/>
    </source>
</evidence>
<evidence type="ECO:0000256" key="2">
    <source>
        <dbReference type="ARBA" id="ARBA00006257"/>
    </source>
</evidence>
<evidence type="ECO:0000256" key="8">
    <source>
        <dbReference type="ARBA" id="ARBA00022927"/>
    </source>
</evidence>
<dbReference type="PRINTS" id="PR00951">
    <property type="entry name" value="FLGBIOSNFLIP"/>
</dbReference>
<feature type="transmembrane region" description="Helical" evidence="13">
    <location>
        <begin position="23"/>
        <end position="44"/>
    </location>
</feature>
<keyword evidence="10 13" id="KW-0472">Membrane</keyword>
<dbReference type="InterPro" id="IPR005838">
    <property type="entry name" value="T3SS_IM_P"/>
</dbReference>
<dbReference type="InterPro" id="IPR022781">
    <property type="entry name" value="Flagellar_biosynth_FliO"/>
</dbReference>
<evidence type="ECO:0000313" key="14">
    <source>
        <dbReference type="EMBL" id="AHG60286.1"/>
    </source>
</evidence>
<comment type="subcellular location">
    <subcellularLocation>
        <location evidence="13">Cell membrane</location>
        <topology evidence="13">Multi-pass membrane protein</topology>
    </subcellularLocation>
    <subcellularLocation>
        <location evidence="13">Bacterial flagellum basal body</location>
    </subcellularLocation>
</comment>
<dbReference type="PATRIC" id="fig|1009856.3.peg.74"/>
<gene>
    <name evidence="14" type="primary">flip</name>
    <name evidence="13" type="synonym">fliP</name>
    <name evidence="14" type="ORF">BUMPUSDA_CDS00511</name>
</gene>
<dbReference type="Pfam" id="PF04347">
    <property type="entry name" value="FliO"/>
    <property type="match status" value="1"/>
</dbReference>
<feature type="transmembrane region" description="Helical" evidence="13">
    <location>
        <begin position="187"/>
        <end position="208"/>
    </location>
</feature>
<keyword evidence="11" id="KW-0975">Bacterial flagellum</keyword>
<feature type="transmembrane region" description="Helical" evidence="13">
    <location>
        <begin position="323"/>
        <end position="345"/>
    </location>
</feature>
<comment type="similarity">
    <text evidence="2 13">Belongs to the FliP/MopC/SpaP family.</text>
</comment>
<keyword evidence="9 13" id="KW-1133">Transmembrane helix</keyword>
<dbReference type="Proteomes" id="UP000019087">
    <property type="component" value="Chromosome"/>
</dbReference>
<proteinExistence type="inferred from homology"/>
<evidence type="ECO:0000256" key="4">
    <source>
        <dbReference type="ARBA" id="ARBA00022448"/>
    </source>
</evidence>
<dbReference type="Pfam" id="PF00813">
    <property type="entry name" value="FliP"/>
    <property type="match status" value="1"/>
</dbReference>
<evidence type="ECO:0000256" key="9">
    <source>
        <dbReference type="ARBA" id="ARBA00022989"/>
    </source>
</evidence>
<feature type="transmembrane region" description="Helical" evidence="13">
    <location>
        <begin position="357"/>
        <end position="377"/>
    </location>
</feature>
<evidence type="ECO:0000256" key="12">
    <source>
        <dbReference type="ARBA" id="ARBA00023225"/>
    </source>
</evidence>
<dbReference type="GO" id="GO:0005886">
    <property type="term" value="C:plasma membrane"/>
    <property type="evidence" value="ECO:0007669"/>
    <property type="project" value="UniProtKB-SubCell"/>
</dbReference>
<feature type="transmembrane region" description="Helical" evidence="13">
    <location>
        <begin position="136"/>
        <end position="155"/>
    </location>
</feature>
<dbReference type="KEGG" id="bapu:BUMPUSDA_CDS00511"/>
<dbReference type="GO" id="GO:0009306">
    <property type="term" value="P:protein secretion"/>
    <property type="evidence" value="ECO:0007669"/>
    <property type="project" value="UniProtKB-UniRule"/>
</dbReference>